<keyword evidence="1" id="KW-0175">Coiled coil</keyword>
<feature type="coiled-coil region" evidence="1">
    <location>
        <begin position="113"/>
        <end position="147"/>
    </location>
</feature>
<dbReference type="SUPFAM" id="SSF52047">
    <property type="entry name" value="RNI-like"/>
    <property type="match status" value="1"/>
</dbReference>
<reference evidence="2" key="1">
    <citation type="submission" date="2023-06" db="EMBL/GenBank/DDBJ databases">
        <authorList>
            <consortium name="Lawrence Berkeley National Laboratory"/>
            <person name="Ahrendt S."/>
            <person name="Sahu N."/>
            <person name="Indic B."/>
            <person name="Wong-Bajracharya J."/>
            <person name="Merenyi Z."/>
            <person name="Ke H.-M."/>
            <person name="Monk M."/>
            <person name="Kocsube S."/>
            <person name="Drula E."/>
            <person name="Lipzen A."/>
            <person name="Balint B."/>
            <person name="Henrissat B."/>
            <person name="Andreopoulos B."/>
            <person name="Martin F.M."/>
            <person name="Harder C.B."/>
            <person name="Rigling D."/>
            <person name="Ford K.L."/>
            <person name="Foster G.D."/>
            <person name="Pangilinan J."/>
            <person name="Papanicolaou A."/>
            <person name="Barry K."/>
            <person name="LaButti K."/>
            <person name="Viragh M."/>
            <person name="Koriabine M."/>
            <person name="Yan M."/>
            <person name="Riley R."/>
            <person name="Champramary S."/>
            <person name="Plett K.L."/>
            <person name="Tsai I.J."/>
            <person name="Slot J."/>
            <person name="Sipos G."/>
            <person name="Plett J."/>
            <person name="Nagy L.G."/>
            <person name="Grigoriev I.V."/>
        </authorList>
    </citation>
    <scope>NUCLEOTIDE SEQUENCE</scope>
    <source>
        <strain evidence="2">CCBAS 213</strain>
    </source>
</reference>
<evidence type="ECO:0000313" key="2">
    <source>
        <dbReference type="EMBL" id="KAK0461890.1"/>
    </source>
</evidence>
<dbReference type="GeneID" id="85352984"/>
<name>A0AA39NA67_ARMTA</name>
<keyword evidence="3" id="KW-1185">Reference proteome</keyword>
<dbReference type="Gene3D" id="3.80.10.10">
    <property type="entry name" value="Ribonuclease Inhibitor"/>
    <property type="match status" value="1"/>
</dbReference>
<sequence length="660" mass="74109">MPAANGSTCLPRPLTNQPLSSQITENRLSVLSSPSREHRPTTRYGCACPNHASGSISVFTNDEPLPSPAFTRIVNSNDPPLPAESDAIRALIAEQTRRVSALQTQVSHFKSYRQDLLAQVSMVDDKISALERERERVSQAIREKKRLLSPVRRLPPEVLSLIFLETIMFPIKRTPSTSESEWWDIELSESPMWSIEQVCRQWRMVSVSFPELWSYINITITDDNFKEDGYAYVRCLTHQFSRSRLCPLSLSITDISNQSSFDKLPPPLVTLLLSVASRVRELHLLLSAAIFSTVPTVRLALPSLRKLSLLSTDAEEISRYNNLNLFDSSPNLHVVEAMNIRDPVSSFALPWHQITRYKSDHLLDDWADPGPDTCIHLLSIMSQPQLVECDLRCEVNCADGVFSGKSFPVICTRLRSLSLSSWPYTSGGTKAIHQILDRLTLPVLESLRVVCQVGLVELEREQTFGALRRVVERSRAPLEELYFEHGEVVEEDLGSVLRAAPGLRDLRLVNVNLGVIPGLGEEGIVPDLRTLYLSGGGGVDFEIDREIWEGVVQARAEKLEEVRIEKIERREEEDRAVVVLEASRRKEGRVGVGHSLASERSESVKGIQSSITFATPQKNRHPMSFTDWHEQTVAAHAGLRLHGGNARSHVQMNIDPVQYK</sequence>
<proteinExistence type="predicted"/>
<comment type="caution">
    <text evidence="2">The sequence shown here is derived from an EMBL/GenBank/DDBJ whole genome shotgun (WGS) entry which is preliminary data.</text>
</comment>
<evidence type="ECO:0000313" key="3">
    <source>
        <dbReference type="Proteomes" id="UP001175211"/>
    </source>
</evidence>
<protein>
    <recommendedName>
        <fullName evidence="4">F-box domain-containing protein</fullName>
    </recommendedName>
</protein>
<dbReference type="InterPro" id="IPR032675">
    <property type="entry name" value="LRR_dom_sf"/>
</dbReference>
<organism evidence="2 3">
    <name type="scientific">Armillaria tabescens</name>
    <name type="common">Ringless honey mushroom</name>
    <name type="synonym">Agaricus tabescens</name>
    <dbReference type="NCBI Taxonomy" id="1929756"/>
    <lineage>
        <taxon>Eukaryota</taxon>
        <taxon>Fungi</taxon>
        <taxon>Dikarya</taxon>
        <taxon>Basidiomycota</taxon>
        <taxon>Agaricomycotina</taxon>
        <taxon>Agaricomycetes</taxon>
        <taxon>Agaricomycetidae</taxon>
        <taxon>Agaricales</taxon>
        <taxon>Marasmiineae</taxon>
        <taxon>Physalacriaceae</taxon>
        <taxon>Desarmillaria</taxon>
    </lineage>
</organism>
<dbReference type="RefSeq" id="XP_060333628.1">
    <property type="nucleotide sequence ID" value="XM_060469436.1"/>
</dbReference>
<dbReference type="AlphaFoldDB" id="A0AA39NA67"/>
<accession>A0AA39NA67</accession>
<dbReference type="EMBL" id="JAUEPS010000010">
    <property type="protein sequence ID" value="KAK0461890.1"/>
    <property type="molecule type" value="Genomic_DNA"/>
</dbReference>
<dbReference type="Proteomes" id="UP001175211">
    <property type="component" value="Unassembled WGS sequence"/>
</dbReference>
<evidence type="ECO:0008006" key="4">
    <source>
        <dbReference type="Google" id="ProtNLM"/>
    </source>
</evidence>
<evidence type="ECO:0000256" key="1">
    <source>
        <dbReference type="SAM" id="Coils"/>
    </source>
</evidence>
<gene>
    <name evidence="2" type="ORF">EV420DRAFT_1477607</name>
</gene>